<dbReference type="RefSeq" id="WP_147661648.1">
    <property type="nucleotide sequence ID" value="NZ_CP042905.2"/>
</dbReference>
<feature type="transmembrane region" description="Helical" evidence="1">
    <location>
        <begin position="160"/>
        <end position="180"/>
    </location>
</feature>
<keyword evidence="1" id="KW-1133">Transmembrane helix</keyword>
<organism evidence="3 4">
    <name type="scientific">Promethearchaeum syntrophicum</name>
    <dbReference type="NCBI Taxonomy" id="2594042"/>
    <lineage>
        <taxon>Archaea</taxon>
        <taxon>Promethearchaeati</taxon>
        <taxon>Promethearchaeota</taxon>
        <taxon>Promethearchaeia</taxon>
        <taxon>Promethearchaeales</taxon>
        <taxon>Promethearchaeaceae</taxon>
        <taxon>Promethearchaeum</taxon>
    </lineage>
</organism>
<dbReference type="PANTHER" id="PTHR10937">
    <property type="entry name" value="GLUCOSAMINE--FRUCTOSE-6-PHOSPHATE AMINOTRANSFERASE, ISOMERIZING"/>
    <property type="match status" value="1"/>
</dbReference>
<evidence type="ECO:0000313" key="4">
    <source>
        <dbReference type="Proteomes" id="UP000321408"/>
    </source>
</evidence>
<feature type="transmembrane region" description="Helical" evidence="1">
    <location>
        <begin position="50"/>
        <end position="69"/>
    </location>
</feature>
<dbReference type="Pfam" id="PF01380">
    <property type="entry name" value="SIS"/>
    <property type="match status" value="1"/>
</dbReference>
<dbReference type="PANTHER" id="PTHR10937:SF0">
    <property type="entry name" value="GLUTAMINE--FRUCTOSE-6-PHOSPHATE TRANSAMINASE (ISOMERIZING)"/>
    <property type="match status" value="1"/>
</dbReference>
<dbReference type="KEGG" id="psyt:DSAG12_00518"/>
<sequence length="359" mass="41099">MTKLRFDAILEDFLSIPKALLRCLRYYLAEGEGLLKKLGQHIESKGFQRIIFVGHTYNYFASIIPYYYITKKLNPSEFFCAHYEVEDFLNYFNASQLCKNCLFVFISESGESIQIKQSIEKLLQKNITAEQICGVSNNPESFLAKNSHFHFPMMSGSQQVIGSISYITTILILYLIARVFMKEEPISPKVEEEIRNLIFETKFYCTDWAFHLKSINDFLGVDYNNLYFISKGASLSTAYQGALNSKSYVRLFGQGFNIGLFLHGPFQLVDDSFRCILVISDNSSIEDTLRLIDMITKKLGSGKVVLINNSRQLSSLGRANPNVWVFEHTTTNSYLAPIFEILLVQFLLLDQALRRGVIE</sequence>
<protein>
    <submittedName>
        <fullName evidence="3">SIS domain-containing protein</fullName>
    </submittedName>
</protein>
<dbReference type="PROSITE" id="PS51464">
    <property type="entry name" value="SIS"/>
    <property type="match status" value="1"/>
</dbReference>
<gene>
    <name evidence="3" type="ORF">DSAG12_00518</name>
</gene>
<dbReference type="GO" id="GO:0006487">
    <property type="term" value="P:protein N-linked glycosylation"/>
    <property type="evidence" value="ECO:0007669"/>
    <property type="project" value="TreeGrafter"/>
</dbReference>
<reference evidence="3 4" key="1">
    <citation type="journal article" date="2020" name="Nature">
        <title>Isolation of an archaeon at the prokaryote-eukaryote interface.</title>
        <authorList>
            <person name="Imachi H."/>
            <person name="Nobu M.K."/>
            <person name="Nakahara N."/>
            <person name="Morono Y."/>
            <person name="Ogawara M."/>
            <person name="Takaki Y."/>
            <person name="Takano Y."/>
            <person name="Uematsu K."/>
            <person name="Ikuta T."/>
            <person name="Ito M."/>
            <person name="Matsui Y."/>
            <person name="Miyazaki M."/>
            <person name="Murata K."/>
            <person name="Saito Y."/>
            <person name="Sakai S."/>
            <person name="Song C."/>
            <person name="Tasumi E."/>
            <person name="Yamanaka Y."/>
            <person name="Yamaguchi T."/>
            <person name="Kamagata Y."/>
            <person name="Tamaki H."/>
            <person name="Takai K."/>
        </authorList>
    </citation>
    <scope>NUCLEOTIDE SEQUENCE [LARGE SCALE GENOMIC DNA]</scope>
    <source>
        <strain evidence="3 4">MK-D1</strain>
    </source>
</reference>
<accession>A0A5B9D6I5</accession>
<dbReference type="GO" id="GO:0006002">
    <property type="term" value="P:fructose 6-phosphate metabolic process"/>
    <property type="evidence" value="ECO:0007669"/>
    <property type="project" value="TreeGrafter"/>
</dbReference>
<dbReference type="EMBL" id="CP042905">
    <property type="protein sequence ID" value="QEE14704.1"/>
    <property type="molecule type" value="Genomic_DNA"/>
</dbReference>
<dbReference type="SUPFAM" id="SSF53697">
    <property type="entry name" value="SIS domain"/>
    <property type="match status" value="1"/>
</dbReference>
<name>A0A5B9D6I5_9ARCH</name>
<dbReference type="InterPro" id="IPR046348">
    <property type="entry name" value="SIS_dom_sf"/>
</dbReference>
<evidence type="ECO:0000259" key="2">
    <source>
        <dbReference type="PROSITE" id="PS51464"/>
    </source>
</evidence>
<keyword evidence="1" id="KW-0472">Membrane</keyword>
<dbReference type="GO" id="GO:0004360">
    <property type="term" value="F:glutamine-fructose-6-phosphate transaminase (isomerizing) activity"/>
    <property type="evidence" value="ECO:0007669"/>
    <property type="project" value="UniProtKB-EC"/>
</dbReference>
<keyword evidence="4" id="KW-1185">Reference proteome</keyword>
<dbReference type="Proteomes" id="UP000321408">
    <property type="component" value="Chromosome"/>
</dbReference>
<evidence type="ECO:0000313" key="3">
    <source>
        <dbReference type="EMBL" id="QEE14704.1"/>
    </source>
</evidence>
<dbReference type="GO" id="GO:0097367">
    <property type="term" value="F:carbohydrate derivative binding"/>
    <property type="evidence" value="ECO:0007669"/>
    <property type="project" value="InterPro"/>
</dbReference>
<reference evidence="3 4" key="2">
    <citation type="journal article" date="2024" name="Int. J. Syst. Evol. Microbiol.">
        <title>Promethearchaeum syntrophicum gen. nov., sp. nov., an anaerobic, obligately syntrophic archaeon, the first isolate of the lineage 'Asgard' archaea, and proposal of the new archaeal phylum Promethearchaeota phyl. nov. and kingdom Promethearchaeati regn. nov.</title>
        <authorList>
            <person name="Imachi H."/>
            <person name="Nobu M.K."/>
            <person name="Kato S."/>
            <person name="Takaki Y."/>
            <person name="Miyazaki M."/>
            <person name="Miyata M."/>
            <person name="Ogawara M."/>
            <person name="Saito Y."/>
            <person name="Sakai S."/>
            <person name="Tahara Y.O."/>
            <person name="Takano Y."/>
            <person name="Tasumi E."/>
            <person name="Uematsu K."/>
            <person name="Yoshimura T."/>
            <person name="Itoh T."/>
            <person name="Ohkuma M."/>
            <person name="Takai K."/>
        </authorList>
    </citation>
    <scope>NUCLEOTIDE SEQUENCE [LARGE SCALE GENOMIC DNA]</scope>
    <source>
        <strain evidence="3 4">MK-D1</strain>
    </source>
</reference>
<feature type="domain" description="SIS" evidence="2">
    <location>
        <begin position="38"/>
        <end position="186"/>
    </location>
</feature>
<dbReference type="GeneID" id="41328521"/>
<proteinExistence type="predicted"/>
<evidence type="ECO:0000256" key="1">
    <source>
        <dbReference type="SAM" id="Phobius"/>
    </source>
</evidence>
<dbReference type="GO" id="GO:0006047">
    <property type="term" value="P:UDP-N-acetylglucosamine metabolic process"/>
    <property type="evidence" value="ECO:0007669"/>
    <property type="project" value="TreeGrafter"/>
</dbReference>
<dbReference type="Gene3D" id="3.40.50.10490">
    <property type="entry name" value="Glucose-6-phosphate isomerase like protein, domain 1"/>
    <property type="match status" value="2"/>
</dbReference>
<keyword evidence="1" id="KW-0812">Transmembrane</keyword>
<dbReference type="InterPro" id="IPR001347">
    <property type="entry name" value="SIS_dom"/>
</dbReference>
<dbReference type="AlphaFoldDB" id="A0A5B9D6I5"/>